<evidence type="ECO:0000313" key="2">
    <source>
        <dbReference type="EMBL" id="PQO25279.1"/>
    </source>
</evidence>
<dbReference type="InterPro" id="IPR001296">
    <property type="entry name" value="Glyco_trans_1"/>
</dbReference>
<evidence type="ECO:0000313" key="3">
    <source>
        <dbReference type="Proteomes" id="UP000240009"/>
    </source>
</evidence>
<comment type="caution">
    <text evidence="2">The sequence shown here is derived from an EMBL/GenBank/DDBJ whole genome shotgun (WGS) entry which is preliminary data.</text>
</comment>
<dbReference type="Proteomes" id="UP000240009">
    <property type="component" value="Unassembled WGS sequence"/>
</dbReference>
<gene>
    <name evidence="2" type="ORF">C5Y96_25585</name>
</gene>
<dbReference type="Gene3D" id="3.40.50.2000">
    <property type="entry name" value="Glycogen Phosphorylase B"/>
    <property type="match status" value="2"/>
</dbReference>
<proteinExistence type="predicted"/>
<organism evidence="2 3">
    <name type="scientific">Blastopirellula marina</name>
    <dbReference type="NCBI Taxonomy" id="124"/>
    <lineage>
        <taxon>Bacteria</taxon>
        <taxon>Pseudomonadati</taxon>
        <taxon>Planctomycetota</taxon>
        <taxon>Planctomycetia</taxon>
        <taxon>Pirellulales</taxon>
        <taxon>Pirellulaceae</taxon>
        <taxon>Blastopirellula</taxon>
    </lineage>
</organism>
<dbReference type="AlphaFoldDB" id="A0A2S8EZD7"/>
<name>A0A2S8EZD7_9BACT</name>
<dbReference type="SUPFAM" id="SSF53756">
    <property type="entry name" value="UDP-Glycosyltransferase/glycogen phosphorylase"/>
    <property type="match status" value="1"/>
</dbReference>
<dbReference type="GO" id="GO:0016757">
    <property type="term" value="F:glycosyltransferase activity"/>
    <property type="evidence" value="ECO:0007669"/>
    <property type="project" value="InterPro"/>
</dbReference>
<reference evidence="2 3" key="1">
    <citation type="submission" date="2018-02" db="EMBL/GenBank/DDBJ databases">
        <title>Comparative genomes isolates from brazilian mangrove.</title>
        <authorList>
            <person name="Araujo J.E."/>
            <person name="Taketani R.G."/>
            <person name="Silva M.C.P."/>
            <person name="Loureco M.V."/>
            <person name="Andreote F.D."/>
        </authorList>
    </citation>
    <scope>NUCLEOTIDE SEQUENCE [LARGE SCALE GENOMIC DNA]</scope>
    <source>
        <strain evidence="2 3">HEX-2 MGV</strain>
    </source>
</reference>
<dbReference type="Pfam" id="PF00534">
    <property type="entry name" value="Glycos_transf_1"/>
    <property type="match status" value="1"/>
</dbReference>
<protein>
    <recommendedName>
        <fullName evidence="1">Glycosyl transferase family 1 domain-containing protein</fullName>
    </recommendedName>
</protein>
<dbReference type="EMBL" id="PUIA01000085">
    <property type="protein sequence ID" value="PQO25279.1"/>
    <property type="molecule type" value="Genomic_DNA"/>
</dbReference>
<sequence>MSGPYEDELASNENYYQPTLRSLTLADFGSPYYTPYDDPTSFVRQSALLSPRSADESGPIRVTHVGPCLVSGGTEQHLLSLVRFLDPNRIVLQRSIVTMPNLVNQEFCQQLGIPVVIGQQDTVRAAVEDSDVFLYWGLGLDDWLVDVKPPLCVFLAHGEGDWTRATMLGNRRITDHVIAVSQRVKDKVCDGFQSTVIPNGIDTARLATTRSRKDVRESLGFQPNDFLLGIVARYSSEKRFELLIETIASLPKNFKMLAVGCGHNLPKYLELANRLIPNRYAFVSASDYLGDYYQAMDAYCMTSEHEGFGLVVLEAMFHGLPVIATEVGAVPELIVHGQSGLIVEGKPHCFAEAARSLVTHRTWAKAMGAEARQFARQHGHARMMADRYTQLLERLVGEKRRSGPTKG</sequence>
<evidence type="ECO:0000259" key="1">
    <source>
        <dbReference type="Pfam" id="PF00534"/>
    </source>
</evidence>
<accession>A0A2S8EZD7</accession>
<dbReference type="OrthoDB" id="232381at2"/>
<feature type="domain" description="Glycosyl transferase family 1" evidence="1">
    <location>
        <begin position="212"/>
        <end position="373"/>
    </location>
</feature>
<dbReference type="RefSeq" id="WP_105359337.1">
    <property type="nucleotide sequence ID" value="NZ_PUIA01000085.1"/>
</dbReference>
<dbReference type="CDD" id="cd03801">
    <property type="entry name" value="GT4_PimA-like"/>
    <property type="match status" value="1"/>
</dbReference>
<dbReference type="PANTHER" id="PTHR12526">
    <property type="entry name" value="GLYCOSYLTRANSFERASE"/>
    <property type="match status" value="1"/>
</dbReference>